<accession>A0A7I8E1W9</accession>
<dbReference type="Gene3D" id="3.40.109.10">
    <property type="entry name" value="NADH Oxidase"/>
    <property type="match status" value="1"/>
</dbReference>
<keyword evidence="5" id="KW-0560">Oxidoreductase</keyword>
<feature type="domain" description="Nitroreductase" evidence="6">
    <location>
        <begin position="67"/>
        <end position="146"/>
    </location>
</feature>
<evidence type="ECO:0000313" key="7">
    <source>
        <dbReference type="EMBL" id="BCL57514.1"/>
    </source>
</evidence>
<evidence type="ECO:0000313" key="9">
    <source>
        <dbReference type="Proteomes" id="UP000593842"/>
    </source>
</evidence>
<evidence type="ECO:0000259" key="6">
    <source>
        <dbReference type="Pfam" id="PF00881"/>
    </source>
</evidence>
<reference evidence="8" key="3">
    <citation type="submission" date="2022-06" db="EMBL/GenBank/DDBJ databases">
        <title>Isolation of gut microbiota from human fecal samples.</title>
        <authorList>
            <person name="Pamer E.G."/>
            <person name="Barat B."/>
            <person name="Waligurski E."/>
            <person name="Medina S."/>
            <person name="Paddock L."/>
            <person name="Mostad J."/>
        </authorList>
    </citation>
    <scope>NUCLEOTIDE SEQUENCE</scope>
    <source>
        <strain evidence="8">DFI.6.24</strain>
    </source>
</reference>
<dbReference type="Proteomes" id="UP001204814">
    <property type="component" value="Unassembled WGS sequence"/>
</dbReference>
<keyword evidence="3" id="KW-0285">Flavoprotein</keyword>
<reference evidence="7" key="1">
    <citation type="journal article" date="2020" name="Microbiol. Resour. Announc.">
        <title>Complete Genome Sequence of Faecalibacillus intestinalis JCM 34082, Isolated from Feces from a Healthy Japanese Female.</title>
        <authorList>
            <person name="Sakamoto M."/>
            <person name="Ikeyama N."/>
            <person name="Toyoda A."/>
            <person name="Murakami T."/>
            <person name="Mori H."/>
            <person name="Ohkuma M."/>
        </authorList>
    </citation>
    <scope>NUCLEOTIDE SEQUENCE</scope>
    <source>
        <strain evidence="7">14EGH31</strain>
    </source>
</reference>
<dbReference type="PANTHER" id="PTHR43673">
    <property type="entry name" value="NAD(P)H NITROREDUCTASE YDGI-RELATED"/>
    <property type="match status" value="1"/>
</dbReference>
<evidence type="ECO:0000313" key="8">
    <source>
        <dbReference type="EMBL" id="MCQ5060700.1"/>
    </source>
</evidence>
<proteinExistence type="inferred from homology"/>
<dbReference type="PANTHER" id="PTHR43673:SF2">
    <property type="entry name" value="NITROREDUCTASE"/>
    <property type="match status" value="1"/>
</dbReference>
<dbReference type="EMBL" id="AP024085">
    <property type="protein sequence ID" value="BCL57514.1"/>
    <property type="molecule type" value="Genomic_DNA"/>
</dbReference>
<dbReference type="GO" id="GO:0016491">
    <property type="term" value="F:oxidoreductase activity"/>
    <property type="evidence" value="ECO:0007669"/>
    <property type="project" value="UniProtKB-KW"/>
</dbReference>
<dbReference type="InterPro" id="IPR029479">
    <property type="entry name" value="Nitroreductase"/>
</dbReference>
<dbReference type="AlphaFoldDB" id="A0A7I8E1W9"/>
<dbReference type="EMBL" id="JANGBO010000001">
    <property type="protein sequence ID" value="MCQ5060700.1"/>
    <property type="molecule type" value="Genomic_DNA"/>
</dbReference>
<dbReference type="SUPFAM" id="SSF55469">
    <property type="entry name" value="FMN-dependent nitroreductase-like"/>
    <property type="match status" value="1"/>
</dbReference>
<name>A0A7I8E1W9_9FIRM</name>
<gene>
    <name evidence="7" type="ORF">Fi14EGH31_12260</name>
    <name evidence="8" type="ORF">NE542_02460</name>
</gene>
<keyword evidence="4" id="KW-0288">FMN</keyword>
<dbReference type="Proteomes" id="UP000593842">
    <property type="component" value="Chromosome"/>
</dbReference>
<dbReference type="Pfam" id="PF00881">
    <property type="entry name" value="Nitroreductase"/>
    <property type="match status" value="2"/>
</dbReference>
<feature type="domain" description="Nitroreductase" evidence="6">
    <location>
        <begin position="7"/>
        <end position="59"/>
    </location>
</feature>
<evidence type="ECO:0000256" key="2">
    <source>
        <dbReference type="ARBA" id="ARBA00007118"/>
    </source>
</evidence>
<dbReference type="CDD" id="cd20609">
    <property type="entry name" value="nitroreductase"/>
    <property type="match status" value="1"/>
</dbReference>
<dbReference type="RefSeq" id="WP_117347027.1">
    <property type="nucleotide sequence ID" value="NZ_AP024085.1"/>
</dbReference>
<dbReference type="GeneID" id="70579660"/>
<evidence type="ECO:0000256" key="1">
    <source>
        <dbReference type="ARBA" id="ARBA00001917"/>
    </source>
</evidence>
<comment type="similarity">
    <text evidence="2">Belongs to the nitroreductase family.</text>
</comment>
<evidence type="ECO:0000256" key="4">
    <source>
        <dbReference type="ARBA" id="ARBA00022643"/>
    </source>
</evidence>
<dbReference type="KEGG" id="fit:Fi14EGH31_12260"/>
<comment type="cofactor">
    <cofactor evidence="1">
        <name>FMN</name>
        <dbReference type="ChEBI" id="CHEBI:58210"/>
    </cofactor>
</comment>
<evidence type="ECO:0000256" key="3">
    <source>
        <dbReference type="ARBA" id="ARBA00022630"/>
    </source>
</evidence>
<organism evidence="7 9">
    <name type="scientific">Faecalibacillus intestinalis</name>
    <dbReference type="NCBI Taxonomy" id="1982626"/>
    <lineage>
        <taxon>Bacteria</taxon>
        <taxon>Bacillati</taxon>
        <taxon>Bacillota</taxon>
        <taxon>Erysipelotrichia</taxon>
        <taxon>Erysipelotrichales</taxon>
        <taxon>Coprobacillaceae</taxon>
        <taxon>Faecalibacillus</taxon>
    </lineage>
</organism>
<protein>
    <submittedName>
        <fullName evidence="7 8">Nitroreductase</fullName>
    </submittedName>
</protein>
<sequence length="169" mass="19407">MEFKDVIQNRYSCKDFSTQQIEKEKLMEILEAGRVAPTAKNLQEQKIYVVQSKEYLDKIDACTPCRYHAPTVLVVAYDKNNVFDYPGNERNSGIEDATIVATHLMLAAYNAGIDSCWINFFDPQEMKKALDLPENEEVVMMLNLGYGNQKEPLPNHHLKKELAETVKYL</sequence>
<evidence type="ECO:0000256" key="5">
    <source>
        <dbReference type="ARBA" id="ARBA00023002"/>
    </source>
</evidence>
<dbReference type="InterPro" id="IPR000415">
    <property type="entry name" value="Nitroreductase-like"/>
</dbReference>
<reference evidence="9" key="2">
    <citation type="submission" date="2020-09" db="EMBL/GenBank/DDBJ databases">
        <title>Complete genome sequencing of Faecalibacillus intestinalis strain 14EGH31.</title>
        <authorList>
            <person name="Sakamoto M."/>
            <person name="Murakami T."/>
            <person name="Mori H."/>
        </authorList>
    </citation>
    <scope>NUCLEOTIDE SEQUENCE [LARGE SCALE GENOMIC DNA]</scope>
    <source>
        <strain evidence="9">14EGH31</strain>
    </source>
</reference>